<proteinExistence type="predicted"/>
<dbReference type="Pfam" id="PF12894">
    <property type="entry name" value="ANAPC4_WD40"/>
    <property type="match status" value="1"/>
</dbReference>
<feature type="domain" description="Anaphase-promoting complex subunit 4-like WD40" evidence="3">
    <location>
        <begin position="14"/>
        <end position="64"/>
    </location>
</feature>
<evidence type="ECO:0000313" key="5">
    <source>
        <dbReference type="Proteomes" id="UP000054018"/>
    </source>
</evidence>
<dbReference type="PANTHER" id="PTHR19857">
    <property type="entry name" value="MITOCHONDRIAL DIVISION PROTEIN 1-RELATED"/>
    <property type="match status" value="1"/>
</dbReference>
<accession>A0A0C9YY28</accession>
<dbReference type="STRING" id="765257.A0A0C9YY28"/>
<dbReference type="Proteomes" id="UP000054018">
    <property type="component" value="Unassembled WGS sequence"/>
</dbReference>
<dbReference type="OrthoDB" id="3238562at2759"/>
<dbReference type="SMART" id="SM00320">
    <property type="entry name" value="WD40"/>
    <property type="match status" value="3"/>
</dbReference>
<dbReference type="SUPFAM" id="SSF50978">
    <property type="entry name" value="WD40 repeat-like"/>
    <property type="match status" value="1"/>
</dbReference>
<evidence type="ECO:0000313" key="4">
    <source>
        <dbReference type="EMBL" id="KIK15052.1"/>
    </source>
</evidence>
<dbReference type="PANTHER" id="PTHR19857:SF8">
    <property type="entry name" value="ANGIO-ASSOCIATED MIGRATORY CELL PROTEIN"/>
    <property type="match status" value="1"/>
</dbReference>
<dbReference type="AlphaFoldDB" id="A0A0C9YY28"/>
<dbReference type="InterPro" id="IPR036322">
    <property type="entry name" value="WD40_repeat_dom_sf"/>
</dbReference>
<dbReference type="InterPro" id="IPR051179">
    <property type="entry name" value="WD_repeat_multifunction"/>
</dbReference>
<organism evidence="4 5">
    <name type="scientific">Pisolithus microcarpus 441</name>
    <dbReference type="NCBI Taxonomy" id="765257"/>
    <lineage>
        <taxon>Eukaryota</taxon>
        <taxon>Fungi</taxon>
        <taxon>Dikarya</taxon>
        <taxon>Basidiomycota</taxon>
        <taxon>Agaricomycotina</taxon>
        <taxon>Agaricomycetes</taxon>
        <taxon>Agaricomycetidae</taxon>
        <taxon>Boletales</taxon>
        <taxon>Sclerodermatineae</taxon>
        <taxon>Pisolithaceae</taxon>
        <taxon>Pisolithus</taxon>
    </lineage>
</organism>
<dbReference type="HOGENOM" id="CLU_049342_1_0_1"/>
<keyword evidence="2" id="KW-0677">Repeat</keyword>
<dbReference type="EMBL" id="KN833909">
    <property type="protein sequence ID" value="KIK15052.1"/>
    <property type="molecule type" value="Genomic_DNA"/>
</dbReference>
<reference evidence="5" key="2">
    <citation type="submission" date="2015-01" db="EMBL/GenBank/DDBJ databases">
        <title>Evolutionary Origins and Diversification of the Mycorrhizal Mutualists.</title>
        <authorList>
            <consortium name="DOE Joint Genome Institute"/>
            <consortium name="Mycorrhizal Genomics Consortium"/>
            <person name="Kohler A."/>
            <person name="Kuo A."/>
            <person name="Nagy L.G."/>
            <person name="Floudas D."/>
            <person name="Copeland A."/>
            <person name="Barry K.W."/>
            <person name="Cichocki N."/>
            <person name="Veneault-Fourrey C."/>
            <person name="LaButti K."/>
            <person name="Lindquist E.A."/>
            <person name="Lipzen A."/>
            <person name="Lundell T."/>
            <person name="Morin E."/>
            <person name="Murat C."/>
            <person name="Riley R."/>
            <person name="Ohm R."/>
            <person name="Sun H."/>
            <person name="Tunlid A."/>
            <person name="Henrissat B."/>
            <person name="Grigoriev I.V."/>
            <person name="Hibbett D.S."/>
            <person name="Martin F."/>
        </authorList>
    </citation>
    <scope>NUCLEOTIDE SEQUENCE [LARGE SCALE GENOMIC DNA]</scope>
    <source>
        <strain evidence="5">441</strain>
    </source>
</reference>
<reference evidence="4 5" key="1">
    <citation type="submission" date="2014-04" db="EMBL/GenBank/DDBJ databases">
        <authorList>
            <consortium name="DOE Joint Genome Institute"/>
            <person name="Kuo A."/>
            <person name="Kohler A."/>
            <person name="Costa M.D."/>
            <person name="Nagy L.G."/>
            <person name="Floudas D."/>
            <person name="Copeland A."/>
            <person name="Barry K.W."/>
            <person name="Cichocki N."/>
            <person name="Veneault-Fourrey C."/>
            <person name="LaButti K."/>
            <person name="Lindquist E.A."/>
            <person name="Lipzen A."/>
            <person name="Lundell T."/>
            <person name="Morin E."/>
            <person name="Murat C."/>
            <person name="Sun H."/>
            <person name="Tunlid A."/>
            <person name="Henrissat B."/>
            <person name="Grigoriev I.V."/>
            <person name="Hibbett D.S."/>
            <person name="Martin F."/>
            <person name="Nordberg H.P."/>
            <person name="Cantor M.N."/>
            <person name="Hua S.X."/>
        </authorList>
    </citation>
    <scope>NUCLEOTIDE SEQUENCE [LARGE SCALE GENOMIC DNA]</scope>
    <source>
        <strain evidence="4 5">441</strain>
    </source>
</reference>
<evidence type="ECO:0000256" key="1">
    <source>
        <dbReference type="ARBA" id="ARBA00022574"/>
    </source>
</evidence>
<protein>
    <submittedName>
        <fullName evidence="4">Unplaced genomic scaffold scaffold_225, whole genome shotgun sequence</fullName>
    </submittedName>
</protein>
<sequence length="287" mass="31125">MPTPLRYELTRNPDCGRRSTVTALAFSPKGSYLAASNLDSTLSICSTSSGETLYEVHMSGGVSLLSILWTAHDECQLLCGLGNGVVILVTIATYITVTGFRAHDNLPVECLSISGSTVVTGAKSEVSLWDHSGSNRWVSRGIITPPPSIAMNSNSEVIVTSLHWAWTKYSDNTLLIAYLHHGILFWDVRKAKIVHFFHLKTLVGAMHISPDRNTLVVSNLDSGFDVYHLNNCTLDGSILHPCHGRKIPVAFIHGGFAILSGSSLGQVSIWDASSRTLLQVLKHEGNS</sequence>
<gene>
    <name evidence="4" type="ORF">PISMIDRAFT_115889</name>
</gene>
<evidence type="ECO:0000259" key="3">
    <source>
        <dbReference type="Pfam" id="PF12894"/>
    </source>
</evidence>
<dbReference type="InterPro" id="IPR015943">
    <property type="entry name" value="WD40/YVTN_repeat-like_dom_sf"/>
</dbReference>
<keyword evidence="5" id="KW-1185">Reference proteome</keyword>
<name>A0A0C9YY28_9AGAM</name>
<evidence type="ECO:0000256" key="2">
    <source>
        <dbReference type="ARBA" id="ARBA00022737"/>
    </source>
</evidence>
<keyword evidence="1" id="KW-0853">WD repeat</keyword>
<dbReference type="InterPro" id="IPR024977">
    <property type="entry name" value="Apc4-like_WD40_dom"/>
</dbReference>
<dbReference type="Gene3D" id="2.130.10.10">
    <property type="entry name" value="YVTN repeat-like/Quinoprotein amine dehydrogenase"/>
    <property type="match status" value="1"/>
</dbReference>
<dbReference type="InterPro" id="IPR001680">
    <property type="entry name" value="WD40_rpt"/>
</dbReference>